<gene>
    <name evidence="1" type="ORF">COT92_00575</name>
</gene>
<comment type="caution">
    <text evidence="1">The sequence shown here is derived from an EMBL/GenBank/DDBJ whole genome shotgun (WGS) entry which is preliminary data.</text>
</comment>
<accession>A0A2H0VBQ4</accession>
<dbReference type="AlphaFoldDB" id="A0A2H0VBQ4"/>
<evidence type="ECO:0000313" key="1">
    <source>
        <dbReference type="EMBL" id="PIR96534.1"/>
    </source>
</evidence>
<name>A0A2H0VBQ4_9BACT</name>
<sequence>MTQYRLISFDVIGYMVAVTYDGTSFWAGTVPRTSEAITISEFRRRFGFFPMPPVPVEEQ</sequence>
<dbReference type="Proteomes" id="UP000230922">
    <property type="component" value="Unassembled WGS sequence"/>
</dbReference>
<reference evidence="2" key="1">
    <citation type="submission" date="2017-09" db="EMBL/GenBank/DDBJ databases">
        <title>Depth-based differentiation of microbial function through sediment-hosted aquifers and enrichment of novel symbionts in the deep terrestrial subsurface.</title>
        <authorList>
            <person name="Probst A.J."/>
            <person name="Ladd B."/>
            <person name="Jarett J.K."/>
            <person name="Geller-Mcgrath D.E."/>
            <person name="Sieber C.M.K."/>
            <person name="Emerson J.B."/>
            <person name="Anantharaman K."/>
            <person name="Thomas B.C."/>
            <person name="Malmstrom R."/>
            <person name="Stieglmeier M."/>
            <person name="Klingl A."/>
            <person name="Woyke T."/>
            <person name="Ryan C.M."/>
            <person name="Banfield J.F."/>
        </authorList>
    </citation>
    <scope>NUCLEOTIDE SEQUENCE [LARGE SCALE GENOMIC DNA]</scope>
</reference>
<evidence type="ECO:0000313" key="2">
    <source>
        <dbReference type="Proteomes" id="UP000230922"/>
    </source>
</evidence>
<organism evidence="1 2">
    <name type="scientific">Candidatus Doudnabacteria bacterium CG10_big_fil_rev_8_21_14_0_10_42_18</name>
    <dbReference type="NCBI Taxonomy" id="1974552"/>
    <lineage>
        <taxon>Bacteria</taxon>
        <taxon>Candidatus Doudnaibacteriota</taxon>
    </lineage>
</organism>
<proteinExistence type="predicted"/>
<dbReference type="EMBL" id="PFAK01000008">
    <property type="protein sequence ID" value="PIR96534.1"/>
    <property type="molecule type" value="Genomic_DNA"/>
</dbReference>
<protein>
    <submittedName>
        <fullName evidence="1">Uncharacterized protein</fullName>
    </submittedName>
</protein>